<dbReference type="Proteomes" id="UP001324427">
    <property type="component" value="Unassembled WGS sequence"/>
</dbReference>
<evidence type="ECO:0000256" key="1">
    <source>
        <dbReference type="SAM" id="MobiDB-lite"/>
    </source>
</evidence>
<evidence type="ECO:0000313" key="3">
    <source>
        <dbReference type="Proteomes" id="UP001324427"/>
    </source>
</evidence>
<comment type="caution">
    <text evidence="2">The sequence shown here is derived from an EMBL/GenBank/DDBJ whole genome shotgun (WGS) entry which is preliminary data.</text>
</comment>
<proteinExistence type="predicted"/>
<reference evidence="2 3" key="1">
    <citation type="submission" date="2021-11" db="EMBL/GenBank/DDBJ databases">
        <title>Black yeast isolated from Biological Soil Crust.</title>
        <authorList>
            <person name="Kurbessoian T."/>
        </authorList>
    </citation>
    <scope>NUCLEOTIDE SEQUENCE [LARGE SCALE GENOMIC DNA]</scope>
    <source>
        <strain evidence="2 3">CCFEE 5522</strain>
    </source>
</reference>
<dbReference type="AlphaFoldDB" id="A0AAV9JI02"/>
<gene>
    <name evidence="2" type="ORF">LTR36_003748</name>
</gene>
<evidence type="ECO:0000313" key="2">
    <source>
        <dbReference type="EMBL" id="KAK4544844.1"/>
    </source>
</evidence>
<keyword evidence="3" id="KW-1185">Reference proteome</keyword>
<protein>
    <submittedName>
        <fullName evidence="2">Uncharacterized protein</fullName>
    </submittedName>
</protein>
<feature type="region of interest" description="Disordered" evidence="1">
    <location>
        <begin position="1"/>
        <end position="49"/>
    </location>
</feature>
<feature type="compositionally biased region" description="Basic and acidic residues" evidence="1">
    <location>
        <begin position="1"/>
        <end position="24"/>
    </location>
</feature>
<name>A0AAV9JI02_9PEZI</name>
<dbReference type="EMBL" id="JAVFHQ010000022">
    <property type="protein sequence ID" value="KAK4544844.1"/>
    <property type="molecule type" value="Genomic_DNA"/>
</dbReference>
<accession>A0AAV9JI02</accession>
<sequence length="492" mass="53523">MSDMPRIKREDHENESSRDAESHDGTTTQQLCKAEPDAESDDTRTSDTSAFGRDQALHHAALAYDHPPAARHSSASYYGETPLYHHPLAGSTAFPNQPAFAVRDTPLFATFNPFINQMTSGPPYPPQGPQAFVDQYDFTGQTIGPDSTEQTIGPDIGYEPRMHSAARQTNVMPVSATERQLAAAGTGTDEQQDMATNDGVIAAIHSATPSRGEVTQRKPARRAASLAAVHQDGSRPLLITPDSLDRLDFGSLEDAMRHVAARVKIDQVRGDDCDNVLNHSKGWVLSLKNAFASPYKASPGVPPPNREVRGAQAQWIAWQEKASKELEKKLGTRTKTASERYNAEQKLKCSERLQHIVTGIAECARVRVDALNESHVHELAAAPVDYYARKITNLWINYGKKLDKKSISAQGGGSRAQSTQAGIGTDLYTGRDAGGAVVETGRVDQSDGMAAVREEESQAARSGAPRRSFMIANPNERYDLTGEGDMMVIKSE</sequence>
<organism evidence="2 3">
    <name type="scientific">Oleoguttula mirabilis</name>
    <dbReference type="NCBI Taxonomy" id="1507867"/>
    <lineage>
        <taxon>Eukaryota</taxon>
        <taxon>Fungi</taxon>
        <taxon>Dikarya</taxon>
        <taxon>Ascomycota</taxon>
        <taxon>Pezizomycotina</taxon>
        <taxon>Dothideomycetes</taxon>
        <taxon>Dothideomycetidae</taxon>
        <taxon>Mycosphaerellales</taxon>
        <taxon>Teratosphaeriaceae</taxon>
        <taxon>Oleoguttula</taxon>
    </lineage>
</organism>